<comment type="caution">
    <text evidence="2">The sequence shown here is derived from an EMBL/GenBank/DDBJ whole genome shotgun (WGS) entry which is preliminary data.</text>
</comment>
<feature type="compositionally biased region" description="Low complexity" evidence="1">
    <location>
        <begin position="357"/>
        <end position="369"/>
    </location>
</feature>
<evidence type="ECO:0000313" key="2">
    <source>
        <dbReference type="EMBL" id="OUE08596.1"/>
    </source>
</evidence>
<dbReference type="Pfam" id="PF14518">
    <property type="entry name" value="Haem_oxygenas_2"/>
    <property type="match status" value="1"/>
</dbReference>
<proteinExistence type="predicted"/>
<evidence type="ECO:0000313" key="3">
    <source>
        <dbReference type="Proteomes" id="UP000195106"/>
    </source>
</evidence>
<dbReference type="Proteomes" id="UP000195106">
    <property type="component" value="Unassembled WGS sequence"/>
</dbReference>
<evidence type="ECO:0000256" key="1">
    <source>
        <dbReference type="SAM" id="MobiDB-lite"/>
    </source>
</evidence>
<name>A0A251XSV6_9MICO</name>
<reference evidence="2 3" key="1">
    <citation type="submission" date="2016-08" db="EMBL/GenBank/DDBJ databases">
        <title>Genome sequence of Clavibacter michiganensis spp. strain CASJ009.</title>
        <authorList>
            <person name="Thapa S.P."/>
            <person name="Coaker G."/>
        </authorList>
    </citation>
    <scope>NUCLEOTIDE SEQUENCE [LARGE SCALE GENOMIC DNA]</scope>
    <source>
        <strain evidence="2">CASJ009</strain>
    </source>
</reference>
<dbReference type="AlphaFoldDB" id="A0A251XSV6"/>
<feature type="region of interest" description="Disordered" evidence="1">
    <location>
        <begin position="350"/>
        <end position="369"/>
    </location>
</feature>
<accession>A0A251XSV6</accession>
<dbReference type="SMART" id="SM01236">
    <property type="entry name" value="Haem_oxygenase_2"/>
    <property type="match status" value="1"/>
</dbReference>
<dbReference type="SUPFAM" id="SSF48613">
    <property type="entry name" value="Heme oxygenase-like"/>
    <property type="match status" value="1"/>
</dbReference>
<evidence type="ECO:0008006" key="4">
    <source>
        <dbReference type="Google" id="ProtNLM"/>
    </source>
</evidence>
<sequence>MTDLLAAAHEASRTHPSPVPAGRGPLSRALVADLLGTGADTGAPAADLAGLAAEALAETDDVVHDDDVQLALFCLYELHHAGFAGVDDDREWDPRLIAVRGILEAAFEAALRERVTVPELPEPTSAAVAAALFALTSADGGPSLSRYVARTATAEQLRELLVQRSVYTLGEADPHSWAIPRLRGRAKAALVEIQADEYGGGRPERVHATIFGATLRGVGLRDCYGAYLDDVPAVTLASSNAMSLFGLNRRLRGAIVGHLAAFEMTSSVPSRLYAAGIRRLGFGDDVAWYYDEHVEADAVHEQIAAHDLAGGLVESEPHLLDDVMFGAAACLEVEGWVGAHVLASWKAGRSSLRPGSTAATDAAGAAGAA</sequence>
<organism evidence="2 3">
    <name type="scientific">Clavibacter michiganensis</name>
    <dbReference type="NCBI Taxonomy" id="28447"/>
    <lineage>
        <taxon>Bacteria</taxon>
        <taxon>Bacillati</taxon>
        <taxon>Actinomycetota</taxon>
        <taxon>Actinomycetes</taxon>
        <taxon>Micrococcales</taxon>
        <taxon>Microbacteriaceae</taxon>
        <taxon>Clavibacter</taxon>
    </lineage>
</organism>
<dbReference type="EMBL" id="MDHJ01000001">
    <property type="protein sequence ID" value="OUE08596.1"/>
    <property type="molecule type" value="Genomic_DNA"/>
</dbReference>
<dbReference type="Gene3D" id="1.20.910.10">
    <property type="entry name" value="Heme oxygenase-like"/>
    <property type="match status" value="1"/>
</dbReference>
<gene>
    <name evidence="2" type="ORF">CMsap09_06585</name>
</gene>
<dbReference type="InterPro" id="IPR016084">
    <property type="entry name" value="Haem_Oase-like_multi-hlx"/>
</dbReference>
<protein>
    <recommendedName>
        <fullName evidence="4">Iron-containing redox enzyme family protein</fullName>
    </recommendedName>
</protein>